<keyword evidence="4" id="KW-0648">Protein biosynthesis</keyword>
<evidence type="ECO:0000256" key="6">
    <source>
        <dbReference type="SAM" id="SignalP"/>
    </source>
</evidence>
<keyword evidence="6" id="KW-0732">Signal</keyword>
<feature type="signal peptide" evidence="6">
    <location>
        <begin position="1"/>
        <end position="25"/>
    </location>
</feature>
<feature type="domain" description="WHEP-TRS" evidence="7">
    <location>
        <begin position="276"/>
        <end position="329"/>
    </location>
</feature>
<accession>A0A6U3Q5K3</accession>
<keyword evidence="5" id="KW-0030">Aminoacyl-tRNA synthetase</keyword>
<evidence type="ECO:0000256" key="1">
    <source>
        <dbReference type="ARBA" id="ARBA00022598"/>
    </source>
</evidence>
<dbReference type="AlphaFoldDB" id="A0A6U3Q5K3"/>
<dbReference type="Pfam" id="PF08670">
    <property type="entry name" value="MEKHLA"/>
    <property type="match status" value="1"/>
</dbReference>
<evidence type="ECO:0000256" key="2">
    <source>
        <dbReference type="ARBA" id="ARBA00022741"/>
    </source>
</evidence>
<organism evidence="8">
    <name type="scientific">Ditylum brightwellii</name>
    <dbReference type="NCBI Taxonomy" id="49249"/>
    <lineage>
        <taxon>Eukaryota</taxon>
        <taxon>Sar</taxon>
        <taxon>Stramenopiles</taxon>
        <taxon>Ochrophyta</taxon>
        <taxon>Bacillariophyta</taxon>
        <taxon>Mediophyceae</taxon>
        <taxon>Lithodesmiophycidae</taxon>
        <taxon>Lithodesmiales</taxon>
        <taxon>Lithodesmiaceae</taxon>
        <taxon>Ditylum</taxon>
    </lineage>
</organism>
<sequence>MKTGSLVPLLSTSTLFLLNLQESVAFTSFKTVTKSVPPSYCDLPQLSFSSTSLFAKQKKKGGGAKKKQKDQKKSGFAWASSFALKPFESSSLRELASFVCASFEGRTGKPLSEELKGTPDLPKALWNAPVACVVVVNGAEKEQEGISAANSIVQYANIAALETFGFQPDQFDQLISSKDPESGEWKTPQNDVAKGLNFPSSMNGDNIYQSDYKKKVLRADPDISIKNAHRWRLEKSSLIGGKFVTESIGVAYAWNSWLEGEDTLCRPGGFREVKMDTAELEQKIKTQGEAIRELKEVQGFGNKDKQVVDAVQELLRMKALLEEVTSSSQ</sequence>
<dbReference type="GO" id="GO:0004812">
    <property type="term" value="F:aminoacyl-tRNA ligase activity"/>
    <property type="evidence" value="ECO:0007669"/>
    <property type="project" value="UniProtKB-KW"/>
</dbReference>
<dbReference type="InterPro" id="IPR013978">
    <property type="entry name" value="MEKHLA"/>
</dbReference>
<dbReference type="GO" id="GO:0005524">
    <property type="term" value="F:ATP binding"/>
    <property type="evidence" value="ECO:0007669"/>
    <property type="project" value="UniProtKB-KW"/>
</dbReference>
<evidence type="ECO:0000256" key="5">
    <source>
        <dbReference type="ARBA" id="ARBA00023146"/>
    </source>
</evidence>
<dbReference type="PROSITE" id="PS51185">
    <property type="entry name" value="WHEP_TRS_2"/>
    <property type="match status" value="1"/>
</dbReference>
<proteinExistence type="predicted"/>
<dbReference type="InterPro" id="IPR000738">
    <property type="entry name" value="WHEP-TRS_dom"/>
</dbReference>
<gene>
    <name evidence="8" type="ORF">DBRI1063_LOCUS5343</name>
</gene>
<keyword evidence="1" id="KW-0436">Ligase</keyword>
<feature type="chain" id="PRO_5030160065" description="WHEP-TRS domain-containing protein" evidence="6">
    <location>
        <begin position="26"/>
        <end position="329"/>
    </location>
</feature>
<dbReference type="Pfam" id="PF00458">
    <property type="entry name" value="WHEP-TRS"/>
    <property type="match status" value="1"/>
</dbReference>
<keyword evidence="3" id="KW-0067">ATP-binding</keyword>
<evidence type="ECO:0000313" key="8">
    <source>
        <dbReference type="EMBL" id="CAD9319314.1"/>
    </source>
</evidence>
<dbReference type="Gene3D" id="1.10.287.10">
    <property type="entry name" value="S15/NS1, RNA-binding"/>
    <property type="match status" value="1"/>
</dbReference>
<keyword evidence="2" id="KW-0547">Nucleotide-binding</keyword>
<evidence type="ECO:0000256" key="3">
    <source>
        <dbReference type="ARBA" id="ARBA00022840"/>
    </source>
</evidence>
<dbReference type="GO" id="GO:0006418">
    <property type="term" value="P:tRNA aminoacylation for protein translation"/>
    <property type="evidence" value="ECO:0007669"/>
    <property type="project" value="InterPro"/>
</dbReference>
<dbReference type="SUPFAM" id="SSF47060">
    <property type="entry name" value="S15/NS1 RNA-binding domain"/>
    <property type="match status" value="1"/>
</dbReference>
<dbReference type="EMBL" id="HBGN01008357">
    <property type="protein sequence ID" value="CAD9319314.1"/>
    <property type="molecule type" value="Transcribed_RNA"/>
</dbReference>
<protein>
    <recommendedName>
        <fullName evidence="7">WHEP-TRS domain-containing protein</fullName>
    </recommendedName>
</protein>
<evidence type="ECO:0000256" key="4">
    <source>
        <dbReference type="ARBA" id="ARBA00022917"/>
    </source>
</evidence>
<evidence type="ECO:0000259" key="7">
    <source>
        <dbReference type="PROSITE" id="PS51185"/>
    </source>
</evidence>
<dbReference type="InterPro" id="IPR009068">
    <property type="entry name" value="uS15_NS1_RNA-bd_sf"/>
</dbReference>
<reference evidence="8" key="1">
    <citation type="submission" date="2021-01" db="EMBL/GenBank/DDBJ databases">
        <authorList>
            <person name="Corre E."/>
            <person name="Pelletier E."/>
            <person name="Niang G."/>
            <person name="Scheremetjew M."/>
            <person name="Finn R."/>
            <person name="Kale V."/>
            <person name="Holt S."/>
            <person name="Cochrane G."/>
            <person name="Meng A."/>
            <person name="Brown T."/>
            <person name="Cohen L."/>
        </authorList>
    </citation>
    <scope>NUCLEOTIDE SEQUENCE</scope>
    <source>
        <strain evidence="8">Pop2</strain>
    </source>
</reference>
<name>A0A6U3Q5K3_9STRA</name>